<dbReference type="VEuPathDB" id="FungiDB:DFL_003723"/>
<gene>
    <name evidence="2" type="ORF">DFL_003723</name>
</gene>
<feature type="compositionally biased region" description="Low complexity" evidence="1">
    <location>
        <begin position="164"/>
        <end position="178"/>
    </location>
</feature>
<evidence type="ECO:0000256" key="1">
    <source>
        <dbReference type="SAM" id="MobiDB-lite"/>
    </source>
</evidence>
<dbReference type="OrthoDB" id="10537628at2759"/>
<comment type="caution">
    <text evidence="2">The sequence shown here is derived from an EMBL/GenBank/DDBJ whole genome shotgun (WGS) entry which is preliminary data.</text>
</comment>
<reference evidence="2 3" key="1">
    <citation type="submission" date="2019-01" db="EMBL/GenBank/DDBJ databases">
        <title>Intercellular communication is required for trap formation in the nematode-trapping fungus Duddingtonia flagrans.</title>
        <authorList>
            <person name="Youssar L."/>
            <person name="Wernet V."/>
            <person name="Hensel N."/>
            <person name="Hildebrandt H.-G."/>
            <person name="Fischer R."/>
        </authorList>
    </citation>
    <scope>NUCLEOTIDE SEQUENCE [LARGE SCALE GENOMIC DNA]</scope>
    <source>
        <strain evidence="2 3">CBS H-5679</strain>
    </source>
</reference>
<keyword evidence="3" id="KW-1185">Reference proteome</keyword>
<dbReference type="AlphaFoldDB" id="A0A437A2T8"/>
<dbReference type="GeneID" id="93586034"/>
<dbReference type="RefSeq" id="XP_067490944.1">
    <property type="nucleotide sequence ID" value="XM_067632701.1"/>
</dbReference>
<protein>
    <submittedName>
        <fullName evidence="2">Uncharacterized protein</fullName>
    </submittedName>
</protein>
<feature type="region of interest" description="Disordered" evidence="1">
    <location>
        <begin position="164"/>
        <end position="184"/>
    </location>
</feature>
<evidence type="ECO:0000313" key="3">
    <source>
        <dbReference type="Proteomes" id="UP000283090"/>
    </source>
</evidence>
<name>A0A437A2T8_ARTFL</name>
<accession>A0A437A2T8</accession>
<sequence length="228" mass="25910">MNTTVARKKRQELLDQCLPKFEFFGVSGQGGLNPDDEDEWKIPSRFETLVHTFRVSMALRGSICTCVEERIRGRRKFEWWEESTFSDYGNNHQRHLDEANFVIQSATRAEGLQLSISEEADWAGHATEILRFVAGVIDSFHPVTISSVTTVDIYHDFFPTLRRGPRSRSTSPTGRRGSNTTIREPMREVLAARADISANLRRKGKQTKDILSTIQTKFGTPTAYTTPL</sequence>
<organism evidence="2 3">
    <name type="scientific">Arthrobotrys flagrans</name>
    <name type="common">Nematode-trapping fungus</name>
    <name type="synonym">Trichothecium flagrans</name>
    <dbReference type="NCBI Taxonomy" id="97331"/>
    <lineage>
        <taxon>Eukaryota</taxon>
        <taxon>Fungi</taxon>
        <taxon>Dikarya</taxon>
        <taxon>Ascomycota</taxon>
        <taxon>Pezizomycotina</taxon>
        <taxon>Orbiliomycetes</taxon>
        <taxon>Orbiliales</taxon>
        <taxon>Orbiliaceae</taxon>
        <taxon>Arthrobotrys</taxon>
    </lineage>
</organism>
<evidence type="ECO:0000313" key="2">
    <source>
        <dbReference type="EMBL" id="RVD85400.1"/>
    </source>
</evidence>
<dbReference type="Proteomes" id="UP000283090">
    <property type="component" value="Unassembled WGS sequence"/>
</dbReference>
<proteinExistence type="predicted"/>
<dbReference type="EMBL" id="SAEB01000006">
    <property type="protein sequence ID" value="RVD85400.1"/>
    <property type="molecule type" value="Genomic_DNA"/>
</dbReference>